<feature type="disulfide bond" evidence="8">
    <location>
        <begin position="441"/>
        <end position="459"/>
    </location>
</feature>
<dbReference type="SMART" id="SM00408">
    <property type="entry name" value="IGc2"/>
    <property type="match status" value="3"/>
</dbReference>
<keyword evidence="4" id="KW-0677">Repeat</keyword>
<dbReference type="InterPro" id="IPR013783">
    <property type="entry name" value="Ig-like_fold"/>
</dbReference>
<dbReference type="PROSITE" id="PS50068">
    <property type="entry name" value="LDLRA_2"/>
    <property type="match status" value="4"/>
</dbReference>
<feature type="disulfide bond" evidence="8">
    <location>
        <begin position="580"/>
        <end position="598"/>
    </location>
</feature>
<dbReference type="InterPro" id="IPR023415">
    <property type="entry name" value="LDLR_class-A_CS"/>
</dbReference>
<dbReference type="GO" id="GO:0016192">
    <property type="term" value="P:vesicle-mediated transport"/>
    <property type="evidence" value="ECO:0007669"/>
    <property type="project" value="UniProtKB-ARBA"/>
</dbReference>
<evidence type="ECO:0000256" key="8">
    <source>
        <dbReference type="PROSITE-ProRule" id="PRU00124"/>
    </source>
</evidence>
<dbReference type="SMART" id="SM00409">
    <property type="entry name" value="IG"/>
    <property type="match status" value="3"/>
</dbReference>
<evidence type="ECO:0000256" key="10">
    <source>
        <dbReference type="SAM" id="SignalP"/>
    </source>
</evidence>
<dbReference type="SUPFAM" id="SSF48726">
    <property type="entry name" value="Immunoglobulin"/>
    <property type="match status" value="3"/>
</dbReference>
<dbReference type="GO" id="GO:0005886">
    <property type="term" value="C:plasma membrane"/>
    <property type="evidence" value="ECO:0007669"/>
    <property type="project" value="TreeGrafter"/>
</dbReference>
<sequence length="741" mass="84766">MKKQTIGLKGGICLMFLCLTPFVSSEESTQLENAHFEKEALVVDSSYSLTRVKSNNDFDNNHHIMVRETHKENESKIQPILVDPEDISNGIVNVNIGGTYKLECPLIKRYHLYQSEQNPVSIKWFQNGTLLKNLTWDMRDNSTGLFTIDNVTKESQGNYKCEVCKYNCSFRRRHEFEVYVYVPTHLHSVTCSNDERQTKLGPILIDPDDISDGVVNMNIGGTYKLKCPILSSIFESEENSVSVKWFKHDVLLKNLTWDRRDNSTVLFTVDNVTEDTKGNYKCEVCALVNWRLIQWRYEFEVYVKSIPICKADSFKSSNHKREIKVEPILVDPQHIFDRVVNLEIGGTYKLKCPIRSSTFESEENSISIKWFKNGTLLKKMIWDRRDNSTLLFTIDNVTEDTRGGYACEVCVLVNWRPQNQWRYEFEVYVNESNCEPNGFKCSNERCIKLNYLCDKKPDCADGSDEQGCTRDPRFCDKHSFECEDKAVCIPYSWACDGSRDCKDGSDEAYCDGDYISFPPCDRNEFQCVDKSFCLRWSQVCDHKVQCSDGSDELCSNSTCKGNEFTELCYNNTCRGDQFHCESGGCIPSILVCDGEPHCNDGSDESNNCNKHTTRTGSTIKETTTLATTIIPTLPTVPTLFSILIGPGIFLLGFVIVLVVICLLKRNRTRVVNNNIMLVQWTKKIIVEFQNTAGEEDQLMMPVVKRESTKRKLEATVYHRMVCRCQSMNYPWTSVGSSPGNI</sequence>
<keyword evidence="6 9" id="KW-0472">Membrane</keyword>
<keyword evidence="12" id="KW-0675">Receptor</keyword>
<comment type="caution">
    <text evidence="8">Lacks conserved residue(s) required for the propagation of feature annotation.</text>
</comment>
<feature type="signal peptide" evidence="10">
    <location>
        <begin position="1"/>
        <end position="25"/>
    </location>
</feature>
<evidence type="ECO:0000256" key="2">
    <source>
        <dbReference type="ARBA" id="ARBA00004308"/>
    </source>
</evidence>
<dbReference type="PANTHER" id="PTHR24270">
    <property type="entry name" value="LOW-DENSITY LIPOPROTEIN RECEPTOR-RELATED"/>
    <property type="match status" value="1"/>
</dbReference>
<comment type="subcellular location">
    <subcellularLocation>
        <location evidence="2">Endomembrane system</location>
    </subcellularLocation>
    <subcellularLocation>
        <location evidence="1">Membrane</location>
        <topology evidence="1">Single-pass membrane protein</topology>
    </subcellularLocation>
</comment>
<keyword evidence="7 8" id="KW-1015">Disulfide bond</keyword>
<accession>A0A8D8QBZ7</accession>
<dbReference type="SUPFAM" id="SSF57424">
    <property type="entry name" value="LDL receptor-like module"/>
    <property type="match status" value="4"/>
</dbReference>
<evidence type="ECO:0000256" key="1">
    <source>
        <dbReference type="ARBA" id="ARBA00004167"/>
    </source>
</evidence>
<evidence type="ECO:0000256" key="4">
    <source>
        <dbReference type="ARBA" id="ARBA00022737"/>
    </source>
</evidence>
<proteinExistence type="predicted"/>
<feature type="transmembrane region" description="Helical" evidence="9">
    <location>
        <begin position="639"/>
        <end position="663"/>
    </location>
</feature>
<feature type="disulfide bond" evidence="8">
    <location>
        <begin position="434"/>
        <end position="446"/>
    </location>
</feature>
<evidence type="ECO:0000256" key="6">
    <source>
        <dbReference type="ARBA" id="ARBA00023136"/>
    </source>
</evidence>
<dbReference type="Gene3D" id="4.10.400.10">
    <property type="entry name" value="Low-density Lipoprotein Receptor"/>
    <property type="match status" value="4"/>
</dbReference>
<dbReference type="InterPro" id="IPR002172">
    <property type="entry name" value="LDrepeatLR_classA_rpt"/>
</dbReference>
<dbReference type="InterPro" id="IPR036179">
    <property type="entry name" value="Ig-like_dom_sf"/>
</dbReference>
<evidence type="ECO:0000313" key="12">
    <source>
        <dbReference type="EMBL" id="CAG6629061.1"/>
    </source>
</evidence>
<keyword evidence="5 9" id="KW-1133">Transmembrane helix</keyword>
<evidence type="ECO:0000256" key="5">
    <source>
        <dbReference type="ARBA" id="ARBA00022989"/>
    </source>
</evidence>
<dbReference type="CDD" id="cd00112">
    <property type="entry name" value="LDLa"/>
    <property type="match status" value="4"/>
</dbReference>
<reference evidence="12" key="1">
    <citation type="submission" date="2021-05" db="EMBL/GenBank/DDBJ databases">
        <authorList>
            <person name="Alioto T."/>
            <person name="Alioto T."/>
            <person name="Gomez Garrido J."/>
        </authorList>
    </citation>
    <scope>NUCLEOTIDE SEQUENCE</scope>
</reference>
<dbReference type="Pfam" id="PF00057">
    <property type="entry name" value="Ldl_recept_a"/>
    <property type="match status" value="3"/>
</dbReference>
<name>A0A8D8QBZ7_9HEMI</name>
<feature type="disulfide bond" evidence="8">
    <location>
        <begin position="453"/>
        <end position="468"/>
    </location>
</feature>
<keyword evidence="12" id="KW-0449">Lipoprotein</keyword>
<evidence type="ECO:0000259" key="11">
    <source>
        <dbReference type="PROSITE" id="PS50835"/>
    </source>
</evidence>
<dbReference type="InterPro" id="IPR007110">
    <property type="entry name" value="Ig-like_dom"/>
</dbReference>
<dbReference type="SMART" id="SM00192">
    <property type="entry name" value="LDLa"/>
    <property type="match status" value="4"/>
</dbReference>
<feature type="domain" description="Ig-like" evidence="11">
    <location>
        <begin position="202"/>
        <end position="284"/>
    </location>
</feature>
<evidence type="ECO:0000256" key="3">
    <source>
        <dbReference type="ARBA" id="ARBA00022692"/>
    </source>
</evidence>
<evidence type="ECO:0000256" key="9">
    <source>
        <dbReference type="SAM" id="Phobius"/>
    </source>
</evidence>
<dbReference type="InterPro" id="IPR013151">
    <property type="entry name" value="Immunoglobulin_dom"/>
</dbReference>
<dbReference type="GO" id="GO:0012505">
    <property type="term" value="C:endomembrane system"/>
    <property type="evidence" value="ECO:0007669"/>
    <property type="project" value="UniProtKB-SubCell"/>
</dbReference>
<dbReference type="PROSITE" id="PS01209">
    <property type="entry name" value="LDLRA_1"/>
    <property type="match status" value="2"/>
</dbReference>
<feature type="disulfide bond" evidence="8">
    <location>
        <begin position="573"/>
        <end position="585"/>
    </location>
</feature>
<dbReference type="AlphaFoldDB" id="A0A8D8QBZ7"/>
<keyword evidence="3 9" id="KW-0812">Transmembrane</keyword>
<protein>
    <submittedName>
        <fullName evidence="12">Low-density lipoprotein receptor 1</fullName>
    </submittedName>
</protein>
<dbReference type="EMBL" id="HBUF01069629">
    <property type="protein sequence ID" value="CAG6629061.1"/>
    <property type="molecule type" value="Transcribed_RNA"/>
</dbReference>
<feature type="domain" description="Ig-like" evidence="11">
    <location>
        <begin position="327"/>
        <end position="409"/>
    </location>
</feature>
<organism evidence="12">
    <name type="scientific">Cacopsylla melanoneura</name>
    <dbReference type="NCBI Taxonomy" id="428564"/>
    <lineage>
        <taxon>Eukaryota</taxon>
        <taxon>Metazoa</taxon>
        <taxon>Ecdysozoa</taxon>
        <taxon>Arthropoda</taxon>
        <taxon>Hexapoda</taxon>
        <taxon>Insecta</taxon>
        <taxon>Pterygota</taxon>
        <taxon>Neoptera</taxon>
        <taxon>Paraneoptera</taxon>
        <taxon>Hemiptera</taxon>
        <taxon>Sternorrhyncha</taxon>
        <taxon>Psylloidea</taxon>
        <taxon>Psyllidae</taxon>
        <taxon>Psyllinae</taxon>
        <taxon>Cacopsylla</taxon>
    </lineage>
</organism>
<dbReference type="InterPro" id="IPR003598">
    <property type="entry name" value="Ig_sub2"/>
</dbReference>
<dbReference type="PROSITE" id="PS50835">
    <property type="entry name" value="IG_LIKE"/>
    <property type="match status" value="3"/>
</dbReference>
<dbReference type="PRINTS" id="PR00261">
    <property type="entry name" value="LDLRECEPTOR"/>
</dbReference>
<dbReference type="InterPro" id="IPR036055">
    <property type="entry name" value="LDL_receptor-like_sf"/>
</dbReference>
<feature type="disulfide bond" evidence="8">
    <location>
        <begin position="495"/>
        <end position="510"/>
    </location>
</feature>
<feature type="chain" id="PRO_5034497551" evidence="10">
    <location>
        <begin position="26"/>
        <end position="741"/>
    </location>
</feature>
<dbReference type="Gene3D" id="2.60.40.10">
    <property type="entry name" value="Immunoglobulins"/>
    <property type="match status" value="3"/>
</dbReference>
<dbReference type="Pfam" id="PF00047">
    <property type="entry name" value="ig"/>
    <property type="match status" value="2"/>
</dbReference>
<feature type="domain" description="Ig-like" evidence="11">
    <location>
        <begin position="79"/>
        <end position="163"/>
    </location>
</feature>
<dbReference type="InterPro" id="IPR003599">
    <property type="entry name" value="Ig_sub"/>
</dbReference>
<dbReference type="InterPro" id="IPR050685">
    <property type="entry name" value="LDLR"/>
</dbReference>
<keyword evidence="10" id="KW-0732">Signal</keyword>
<evidence type="ECO:0000256" key="7">
    <source>
        <dbReference type="ARBA" id="ARBA00023157"/>
    </source>
</evidence>